<dbReference type="AlphaFoldDB" id="A0AAD7BMG4"/>
<protein>
    <recommendedName>
        <fullName evidence="4">HNH nuclease domain-containing protein</fullName>
    </recommendedName>
</protein>
<gene>
    <name evidence="2" type="ORF">FB45DRAFT_1083688</name>
</gene>
<comment type="caution">
    <text evidence="2">The sequence shown here is derived from an EMBL/GenBank/DDBJ whole genome shotgun (WGS) entry which is preliminary data.</text>
</comment>
<reference evidence="2" key="1">
    <citation type="submission" date="2023-03" db="EMBL/GenBank/DDBJ databases">
        <title>Massive genome expansion in bonnet fungi (Mycena s.s.) driven by repeated elements and novel gene families across ecological guilds.</title>
        <authorList>
            <consortium name="Lawrence Berkeley National Laboratory"/>
            <person name="Harder C.B."/>
            <person name="Miyauchi S."/>
            <person name="Viragh M."/>
            <person name="Kuo A."/>
            <person name="Thoen E."/>
            <person name="Andreopoulos B."/>
            <person name="Lu D."/>
            <person name="Skrede I."/>
            <person name="Drula E."/>
            <person name="Henrissat B."/>
            <person name="Morin E."/>
            <person name="Kohler A."/>
            <person name="Barry K."/>
            <person name="LaButti K."/>
            <person name="Morin E."/>
            <person name="Salamov A."/>
            <person name="Lipzen A."/>
            <person name="Mereny Z."/>
            <person name="Hegedus B."/>
            <person name="Baldrian P."/>
            <person name="Stursova M."/>
            <person name="Weitz H."/>
            <person name="Taylor A."/>
            <person name="Grigoriev I.V."/>
            <person name="Nagy L.G."/>
            <person name="Martin F."/>
            <person name="Kauserud H."/>
        </authorList>
    </citation>
    <scope>NUCLEOTIDE SEQUENCE</scope>
    <source>
        <strain evidence="2">9284</strain>
    </source>
</reference>
<accession>A0AAD7BMG4</accession>
<evidence type="ECO:0000313" key="3">
    <source>
        <dbReference type="Proteomes" id="UP001221142"/>
    </source>
</evidence>
<evidence type="ECO:0008006" key="4">
    <source>
        <dbReference type="Google" id="ProtNLM"/>
    </source>
</evidence>
<dbReference type="EMBL" id="JARKIF010000012">
    <property type="protein sequence ID" value="KAJ7625480.1"/>
    <property type="molecule type" value="Genomic_DNA"/>
</dbReference>
<dbReference type="Proteomes" id="UP001221142">
    <property type="component" value="Unassembled WGS sequence"/>
</dbReference>
<proteinExistence type="predicted"/>
<evidence type="ECO:0000313" key="2">
    <source>
        <dbReference type="EMBL" id="KAJ7625480.1"/>
    </source>
</evidence>
<organism evidence="2 3">
    <name type="scientific">Roridomyces roridus</name>
    <dbReference type="NCBI Taxonomy" id="1738132"/>
    <lineage>
        <taxon>Eukaryota</taxon>
        <taxon>Fungi</taxon>
        <taxon>Dikarya</taxon>
        <taxon>Basidiomycota</taxon>
        <taxon>Agaricomycotina</taxon>
        <taxon>Agaricomycetes</taxon>
        <taxon>Agaricomycetidae</taxon>
        <taxon>Agaricales</taxon>
        <taxon>Marasmiineae</taxon>
        <taxon>Mycenaceae</taxon>
        <taxon>Roridomyces</taxon>
    </lineage>
</organism>
<keyword evidence="3" id="KW-1185">Reference proteome</keyword>
<evidence type="ECO:0000256" key="1">
    <source>
        <dbReference type="SAM" id="MobiDB-lite"/>
    </source>
</evidence>
<name>A0AAD7BMG4_9AGAR</name>
<feature type="region of interest" description="Disordered" evidence="1">
    <location>
        <begin position="333"/>
        <end position="367"/>
    </location>
</feature>
<sequence>MAQDSQAVGLTPSDPIHGHVLSEKSKQLDRDTFVFFPTTMTPTILLFGLNQKLTPMSPVKLYRWIQTMSAGRTLPFFLCPAEIETYGIFCYYIHPNGPFLEPDSEELLPPGNYAWYEDRNCKTAKDTFLYGVEEAFKDTEKGVERLRKLYRISPDLQKSILARDSRRCRVTDSTEDVILTWIVPPPWAWAMVRSDDPPNFDSSPFLVPENIIILRKELKVHFYNHNFAVDVDDDFRIVVFRDMGAEQALLPTRLASDNSTMAEFLRVHFRATLNFMLLGGDISDTYPPGKILSMMDELGVGDDNTDDDMVPLSDERWQTELGKAILADHLQSRMLDEDSDSSAEGSGVEESTEFYEGAVGSDESDND</sequence>